<dbReference type="RefSeq" id="WP_139929833.1">
    <property type="nucleotide sequence ID" value="NZ_CP040915.1"/>
</dbReference>
<dbReference type="SUPFAM" id="SSF52743">
    <property type="entry name" value="Subtilisin-like"/>
    <property type="match status" value="1"/>
</dbReference>
<dbReference type="EMBL" id="CP040915">
    <property type="protein sequence ID" value="QDC25583.1"/>
    <property type="molecule type" value="Genomic_DNA"/>
</dbReference>
<dbReference type="InterPro" id="IPR000209">
    <property type="entry name" value="Peptidase_S8/S53_dom"/>
</dbReference>
<keyword evidence="7" id="KW-0732">Signal</keyword>
<dbReference type="GO" id="GO:0006508">
    <property type="term" value="P:proteolysis"/>
    <property type="evidence" value="ECO:0007669"/>
    <property type="project" value="UniProtKB-KW"/>
</dbReference>
<dbReference type="PRINTS" id="PR00723">
    <property type="entry name" value="SUBTILISIN"/>
</dbReference>
<keyword evidence="4 5" id="KW-0720">Serine protease</keyword>
<dbReference type="SUPFAM" id="SSF69318">
    <property type="entry name" value="Integrin alpha N-terminal domain"/>
    <property type="match status" value="1"/>
</dbReference>
<dbReference type="PANTHER" id="PTHR43806:SF11">
    <property type="entry name" value="CEREVISIN-RELATED"/>
    <property type="match status" value="1"/>
</dbReference>
<feature type="chain" id="PRO_5039269489" evidence="7">
    <location>
        <begin position="35"/>
        <end position="692"/>
    </location>
</feature>
<dbReference type="InterPro" id="IPR028994">
    <property type="entry name" value="Integrin_alpha_N"/>
</dbReference>
<feature type="signal peptide" evidence="7">
    <location>
        <begin position="1"/>
        <end position="34"/>
    </location>
</feature>
<dbReference type="InterPro" id="IPR022398">
    <property type="entry name" value="Peptidase_S8_His-AS"/>
</dbReference>
<evidence type="ECO:0000256" key="6">
    <source>
        <dbReference type="RuleBase" id="RU003355"/>
    </source>
</evidence>
<dbReference type="AlphaFoldDB" id="A0A5B8C4S4"/>
<organism evidence="9 10">
    <name type="scientific">Georgenia yuyongxinii</name>
    <dbReference type="NCBI Taxonomy" id="2589797"/>
    <lineage>
        <taxon>Bacteria</taxon>
        <taxon>Bacillati</taxon>
        <taxon>Actinomycetota</taxon>
        <taxon>Actinomycetes</taxon>
        <taxon>Micrococcales</taxon>
        <taxon>Bogoriellaceae</taxon>
        <taxon>Georgenia</taxon>
    </lineage>
</organism>
<dbReference type="Gene3D" id="3.40.50.200">
    <property type="entry name" value="Peptidase S8/S53 domain"/>
    <property type="match status" value="1"/>
</dbReference>
<evidence type="ECO:0000256" key="3">
    <source>
        <dbReference type="ARBA" id="ARBA00022801"/>
    </source>
</evidence>
<evidence type="ECO:0000259" key="8">
    <source>
        <dbReference type="Pfam" id="PF00082"/>
    </source>
</evidence>
<dbReference type="PROSITE" id="PS00136">
    <property type="entry name" value="SUBTILASE_ASP"/>
    <property type="match status" value="1"/>
</dbReference>
<protein>
    <submittedName>
        <fullName evidence="9">S8 family peptidase</fullName>
    </submittedName>
</protein>
<feature type="active site" description="Charge relay system" evidence="5">
    <location>
        <position position="208"/>
    </location>
</feature>
<reference evidence="9 10" key="1">
    <citation type="submission" date="2019-05" db="EMBL/GenBank/DDBJ databases">
        <title>Georgenia *** sp. nov., and Georgenia *** sp. nov., isolated from the intestinal contents of plateau pika (Ochotona curzoniae) in the Qinghai-Tibet plateau of China.</title>
        <authorList>
            <person name="Tian Z."/>
        </authorList>
    </citation>
    <scope>NUCLEOTIDE SEQUENCE [LARGE SCALE GENOMIC DNA]</scope>
    <source>
        <strain evidence="9 10">Z443</strain>
    </source>
</reference>
<feature type="domain" description="Peptidase S8/S53" evidence="8">
    <location>
        <begin position="199"/>
        <end position="431"/>
    </location>
</feature>
<feature type="active site" description="Charge relay system" evidence="5">
    <location>
        <position position="241"/>
    </location>
</feature>
<dbReference type="Pfam" id="PF00082">
    <property type="entry name" value="Peptidase_S8"/>
    <property type="match status" value="1"/>
</dbReference>
<dbReference type="InterPro" id="IPR023828">
    <property type="entry name" value="Peptidase_S8_Ser-AS"/>
</dbReference>
<evidence type="ECO:0000313" key="9">
    <source>
        <dbReference type="EMBL" id="QDC25583.1"/>
    </source>
</evidence>
<dbReference type="GO" id="GO:0005615">
    <property type="term" value="C:extracellular space"/>
    <property type="evidence" value="ECO:0007669"/>
    <property type="project" value="TreeGrafter"/>
</dbReference>
<dbReference type="PROSITE" id="PS00138">
    <property type="entry name" value="SUBTILASE_SER"/>
    <property type="match status" value="1"/>
</dbReference>
<evidence type="ECO:0000256" key="5">
    <source>
        <dbReference type="PROSITE-ProRule" id="PRU01240"/>
    </source>
</evidence>
<evidence type="ECO:0000313" key="10">
    <source>
        <dbReference type="Proteomes" id="UP000314616"/>
    </source>
</evidence>
<comment type="similarity">
    <text evidence="1 5 6">Belongs to the peptidase S8 family.</text>
</comment>
<evidence type="ECO:0000256" key="4">
    <source>
        <dbReference type="ARBA" id="ARBA00022825"/>
    </source>
</evidence>
<feature type="active site" description="Charge relay system" evidence="5">
    <location>
        <position position="395"/>
    </location>
</feature>
<evidence type="ECO:0000256" key="1">
    <source>
        <dbReference type="ARBA" id="ARBA00011073"/>
    </source>
</evidence>
<gene>
    <name evidence="9" type="ORF">FE374_14080</name>
</gene>
<sequence length="692" mass="70376">MAAADDRRQPERLPRRVRRAVVAAGLVASMLLTAAGAVPAGAAVVPAGAADGLAVPGAAVATDSTGAPPSGAGEVTDLIVAYEPGVALTEAPGVATGAAEVPDTELVPGDELGLGLRTVELGEPVSREAAEEIAAQLASSPHVKWAEPDRTVSVPTHDDAFVTAGDVRASGRQEGAPWGLDRIDQRRGLDGSYSFDTTGAGVTVYVMDTGIRATHTAFAGRVGRGYTAIADGRGTSDCNGHGTHVSGIVGGDAYGVAKAVTLVPVRVLDCAGEGTDSAVIEATRWIVADHDAARPAVVNMSIAGEPSSALDAAVNAMVADNITVVTAGGNDGVPACQVSPARAPQALTVIASTRDDRRLAVSNHGGCADIYAPGDHILSAFAGSDTAAAHGTGTSMAAPHVAGVAARLLGAAAQLTPAQVAAAIMAGATAVDPGPGWAGDPKRLLYAAPASAAGGTAPPSRSRRPDEPADFLLNNAFTGTADVRFDFGRADDEVLVGDWDGDGADTMAARRGKAYHLRNANSTGGADRVVMYGRPGDVVLVGDWDGDGTDTLAVRRGAHYFIRNSLTPGAADEVVLYGRPEDQVLVGDWDGNGTDTLAVRRGPLVHVRDTMTSGPADKIVAYGRSGDILIVGDWDGVGADTVGVRRGIWYHLRNSMTSGAADVTVAYGRAGDEVLVGDWDADGKDTLGVRRS</sequence>
<dbReference type="KEGG" id="gyu:FE374_14080"/>
<proteinExistence type="inferred from homology"/>
<evidence type="ECO:0000256" key="2">
    <source>
        <dbReference type="ARBA" id="ARBA00022670"/>
    </source>
</evidence>
<dbReference type="CDD" id="cd04077">
    <property type="entry name" value="Peptidases_S8_PCSK9_ProteinaseK_like"/>
    <property type="match status" value="1"/>
</dbReference>
<accession>A0A5B8C4S4</accession>
<dbReference type="GO" id="GO:0004252">
    <property type="term" value="F:serine-type endopeptidase activity"/>
    <property type="evidence" value="ECO:0007669"/>
    <property type="project" value="UniProtKB-UniRule"/>
</dbReference>
<dbReference type="FunFam" id="3.40.50.200:FF:000014">
    <property type="entry name" value="Proteinase K"/>
    <property type="match status" value="1"/>
</dbReference>
<dbReference type="InterPro" id="IPR036852">
    <property type="entry name" value="Peptidase_S8/S53_dom_sf"/>
</dbReference>
<dbReference type="InterPro" id="IPR015500">
    <property type="entry name" value="Peptidase_S8_subtilisin-rel"/>
</dbReference>
<name>A0A5B8C4S4_9MICO</name>
<dbReference type="OrthoDB" id="9790784at2"/>
<dbReference type="InterPro" id="IPR050131">
    <property type="entry name" value="Peptidase_S8_subtilisin-like"/>
</dbReference>
<dbReference type="PROSITE" id="PS00137">
    <property type="entry name" value="SUBTILASE_HIS"/>
    <property type="match status" value="1"/>
</dbReference>
<keyword evidence="2 5" id="KW-0645">Protease</keyword>
<dbReference type="Proteomes" id="UP000314616">
    <property type="component" value="Chromosome"/>
</dbReference>
<dbReference type="InterPro" id="IPR034193">
    <property type="entry name" value="PCSK9_ProteinaseK-like"/>
</dbReference>
<dbReference type="PROSITE" id="PS51892">
    <property type="entry name" value="SUBTILASE"/>
    <property type="match status" value="1"/>
</dbReference>
<evidence type="ECO:0000256" key="7">
    <source>
        <dbReference type="SAM" id="SignalP"/>
    </source>
</evidence>
<dbReference type="PANTHER" id="PTHR43806">
    <property type="entry name" value="PEPTIDASE S8"/>
    <property type="match status" value="1"/>
</dbReference>
<keyword evidence="3 5" id="KW-0378">Hydrolase</keyword>
<dbReference type="InterPro" id="IPR023827">
    <property type="entry name" value="Peptidase_S8_Asp-AS"/>
</dbReference>